<evidence type="ECO:0000256" key="14">
    <source>
        <dbReference type="PROSITE-ProRule" id="PRU01122"/>
    </source>
</evidence>
<feature type="region of interest" description="Disordered" evidence="16">
    <location>
        <begin position="825"/>
        <end position="847"/>
    </location>
</feature>
<evidence type="ECO:0000256" key="8">
    <source>
        <dbReference type="ARBA" id="ARBA00023016"/>
    </source>
</evidence>
<dbReference type="KEGG" id="mfn:Ga0123462_0381"/>
<accession>A0A2K8LAH5</accession>
<dbReference type="InterPro" id="IPR046336">
    <property type="entry name" value="Lon_prtase_N_sf"/>
</dbReference>
<keyword evidence="5 10" id="KW-0378">Hydrolase</keyword>
<feature type="region of interest" description="Disordered" evidence="16">
    <location>
        <begin position="1"/>
        <end position="38"/>
    </location>
</feature>
<dbReference type="Gene3D" id="1.20.58.1480">
    <property type="match status" value="1"/>
</dbReference>
<dbReference type="PRINTS" id="PR00830">
    <property type="entry name" value="ENDOLAPTASE"/>
</dbReference>
<dbReference type="PROSITE" id="PS51786">
    <property type="entry name" value="LON_PROTEOLYTIC"/>
    <property type="match status" value="1"/>
</dbReference>
<evidence type="ECO:0000256" key="12">
    <source>
        <dbReference type="PIRSR" id="PIRSR001174-1"/>
    </source>
</evidence>
<keyword evidence="4 10" id="KW-0547">Nucleotide-binding</keyword>
<evidence type="ECO:0000256" key="9">
    <source>
        <dbReference type="ARBA" id="ARBA00050665"/>
    </source>
</evidence>
<gene>
    <name evidence="10" type="primary">lon</name>
    <name evidence="19" type="ORF">Ga0123462_0381</name>
</gene>
<keyword evidence="6 10" id="KW-0720">Serine protease</keyword>
<dbReference type="GO" id="GO:0043565">
    <property type="term" value="F:sequence-specific DNA binding"/>
    <property type="evidence" value="ECO:0007669"/>
    <property type="project" value="UniProtKB-UniRule"/>
</dbReference>
<dbReference type="Proteomes" id="UP000231637">
    <property type="component" value="Chromosome"/>
</dbReference>
<dbReference type="GO" id="GO:0016887">
    <property type="term" value="F:ATP hydrolysis activity"/>
    <property type="evidence" value="ECO:0007669"/>
    <property type="project" value="UniProtKB-UniRule"/>
</dbReference>
<organism evidence="19 20">
    <name type="scientific">Mariprofundus ferrinatatus</name>
    <dbReference type="NCBI Taxonomy" id="1921087"/>
    <lineage>
        <taxon>Bacteria</taxon>
        <taxon>Pseudomonadati</taxon>
        <taxon>Pseudomonadota</taxon>
        <taxon>Candidatius Mariprofundia</taxon>
        <taxon>Mariprofundales</taxon>
        <taxon>Mariprofundaceae</taxon>
        <taxon>Mariprofundus</taxon>
    </lineage>
</organism>
<dbReference type="AlphaFoldDB" id="A0A2K8LAH5"/>
<dbReference type="InterPro" id="IPR027065">
    <property type="entry name" value="Lon_Prtase"/>
</dbReference>
<dbReference type="NCBIfam" id="TIGR00763">
    <property type="entry name" value="lon"/>
    <property type="match status" value="1"/>
</dbReference>
<evidence type="ECO:0000256" key="16">
    <source>
        <dbReference type="SAM" id="MobiDB-lite"/>
    </source>
</evidence>
<dbReference type="SMART" id="SM00382">
    <property type="entry name" value="AAA"/>
    <property type="match status" value="1"/>
</dbReference>
<comment type="similarity">
    <text evidence="10 11 14 15">Belongs to the peptidase S16 family.</text>
</comment>
<feature type="binding site" evidence="10 13">
    <location>
        <begin position="405"/>
        <end position="412"/>
    </location>
    <ligand>
        <name>ATP</name>
        <dbReference type="ChEBI" id="CHEBI:30616"/>
    </ligand>
</feature>
<evidence type="ECO:0000259" key="18">
    <source>
        <dbReference type="PROSITE" id="PS51787"/>
    </source>
</evidence>
<dbReference type="InterPro" id="IPR008268">
    <property type="entry name" value="Peptidase_S16_AS"/>
</dbReference>
<dbReference type="EMBL" id="CP018800">
    <property type="protein sequence ID" value="ATX81256.1"/>
    <property type="molecule type" value="Genomic_DNA"/>
</dbReference>
<dbReference type="InterPro" id="IPR054594">
    <property type="entry name" value="Lon_lid"/>
</dbReference>
<evidence type="ECO:0000256" key="10">
    <source>
        <dbReference type="HAMAP-Rule" id="MF_01973"/>
    </source>
</evidence>
<feature type="active site" evidence="10 12">
    <location>
        <position position="770"/>
    </location>
</feature>
<dbReference type="InterPro" id="IPR020568">
    <property type="entry name" value="Ribosomal_Su5_D2-typ_SF"/>
</dbReference>
<dbReference type="SMART" id="SM00464">
    <property type="entry name" value="LON"/>
    <property type="match status" value="1"/>
</dbReference>
<dbReference type="GO" id="GO:0034605">
    <property type="term" value="P:cellular response to heat"/>
    <property type="evidence" value="ECO:0007669"/>
    <property type="project" value="UniProtKB-UniRule"/>
</dbReference>
<dbReference type="SUPFAM" id="SSF88697">
    <property type="entry name" value="PUA domain-like"/>
    <property type="match status" value="1"/>
</dbReference>
<dbReference type="FunFam" id="3.40.50.300:FF:000021">
    <property type="entry name" value="Lon protease homolog"/>
    <property type="match status" value="1"/>
</dbReference>
<feature type="compositionally biased region" description="Basic and acidic residues" evidence="16">
    <location>
        <begin position="1"/>
        <end position="22"/>
    </location>
</feature>
<comment type="subcellular location">
    <subcellularLocation>
        <location evidence="1 10 11">Cytoplasm</location>
    </subcellularLocation>
</comment>
<evidence type="ECO:0000256" key="2">
    <source>
        <dbReference type="ARBA" id="ARBA00022490"/>
    </source>
</evidence>
<evidence type="ECO:0000256" key="3">
    <source>
        <dbReference type="ARBA" id="ARBA00022670"/>
    </source>
</evidence>
<keyword evidence="7 10" id="KW-0067">ATP-binding</keyword>
<keyword evidence="3 10" id="KW-0645">Protease</keyword>
<comment type="subunit">
    <text evidence="10 11">Homohexamer. Organized in a ring with a central cavity.</text>
</comment>
<dbReference type="EC" id="3.4.21.53" evidence="10 11"/>
<sequence>MKKDEGNLKKAFMKPDDIHDPEIVDETDPVEDAADSDGTTTEALLVRSDDALPSQLTLLPLSNRPLFPGLVVPLVYENEEMTRVVRELAASHMQHIGLVLVKDESGPYEPDNLYRVGVVARVAKAVEIEGHGLHLVVECLRRFRIDSFITNEHPIRVKATYRVETSYEDNVELRAYTVAVINTIKELLKHNPLHEEELRLFASRFDVNEPNRLADFAASLTTASREDLQDILETYPIYDRLKKVVTLLNRELNVSKVQSKIRERIDERVSDQQRRFFLQEQLHEIQRELGMNEDPRDKEIEDFREKAKKLKFSKEAQKAFDEELEKLTMLEPSSPEYGVTRAYLDWLTCLPWGRTCRDRYNLKAASRALNKDHSGLEDVKDRILEFIAVGGRKKQVGGSIILFVGPPGVGKTSIGRAIAEAVGRPFFRFSVGGMRDEAEIKGHRRTYIGAMPGKIVQALKRVEVANPVIMIDEVDKIGNDFRGDPSSALLEVLDPEQNSDFMDHYLDVRFDLSQILFLLTANQLDTVPRPLLDRAEIIHLAGYMPSEKIEIARKHLWPKQLREHAVDREEVVLTPAVIKHLVEDYAREPGVRRLEGLLKKILRKVARNVAEGKIETPVRIGVSDISDYVGKPRFREQAIKVGVGLSTGLAWTALGGTTLSLEATIAHYDRRGMKVTGQLGKVMQESAEIAYSYITANLERFGAPADFYDSAFIHLHVPEGAVPKDGPSAGITIATALLSLALDKAPARITMTGELTLTGDVLPIGGEREKLLAAKRLGISEVILPAANEVDVAELPKSVCEGLVIHYARHFRDVARLMFGVRMRPAKKQAPRPKAHHAAGNSSEEDS</sequence>
<dbReference type="InterPro" id="IPR027417">
    <property type="entry name" value="P-loop_NTPase"/>
</dbReference>
<dbReference type="Gene3D" id="1.20.5.5270">
    <property type="match status" value="1"/>
</dbReference>
<feature type="active site" evidence="10 12">
    <location>
        <position position="728"/>
    </location>
</feature>
<dbReference type="InterPro" id="IPR003111">
    <property type="entry name" value="Lon_prtase_N"/>
</dbReference>
<evidence type="ECO:0000256" key="4">
    <source>
        <dbReference type="ARBA" id="ARBA00022741"/>
    </source>
</evidence>
<dbReference type="Pfam" id="PF22667">
    <property type="entry name" value="Lon_lid"/>
    <property type="match status" value="1"/>
</dbReference>
<dbReference type="GO" id="GO:0004176">
    <property type="term" value="F:ATP-dependent peptidase activity"/>
    <property type="evidence" value="ECO:0007669"/>
    <property type="project" value="UniProtKB-UniRule"/>
</dbReference>
<dbReference type="PROSITE" id="PS01046">
    <property type="entry name" value="LON_SER"/>
    <property type="match status" value="1"/>
</dbReference>
<dbReference type="InterPro" id="IPR008269">
    <property type="entry name" value="Lon_proteolytic"/>
</dbReference>
<dbReference type="Pfam" id="PF02190">
    <property type="entry name" value="LON_substr_bdg"/>
    <property type="match status" value="1"/>
</dbReference>
<dbReference type="Pfam" id="PF05362">
    <property type="entry name" value="Lon_C"/>
    <property type="match status" value="1"/>
</dbReference>
<dbReference type="CDD" id="cd19500">
    <property type="entry name" value="RecA-like_Lon"/>
    <property type="match status" value="1"/>
</dbReference>
<evidence type="ECO:0000313" key="20">
    <source>
        <dbReference type="Proteomes" id="UP000231637"/>
    </source>
</evidence>
<feature type="domain" description="Lon N-terminal" evidence="18">
    <location>
        <begin position="56"/>
        <end position="252"/>
    </location>
</feature>
<protein>
    <recommendedName>
        <fullName evidence="10 11">Lon protease</fullName>
        <ecNumber evidence="10 11">3.4.21.53</ecNumber>
    </recommendedName>
    <alternativeName>
        <fullName evidence="10">ATP-dependent protease La</fullName>
    </alternativeName>
</protein>
<comment type="function">
    <text evidence="10">ATP-dependent serine protease that mediates the selective degradation of mutant and abnormal proteins as well as certain short-lived regulatory proteins. Required for cellular homeostasis and for survival from DNA damage and developmental changes induced by stress. Degrades polypeptides processively to yield small peptide fragments that are 5 to 10 amino acids long. Binds to DNA in a double-stranded, site-specific manner.</text>
</comment>
<dbReference type="PANTHER" id="PTHR43718:SF2">
    <property type="entry name" value="LON PROTEASE HOMOLOG, MITOCHONDRIAL"/>
    <property type="match status" value="1"/>
</dbReference>
<dbReference type="InterPro" id="IPR014721">
    <property type="entry name" value="Ribsml_uS5_D2-typ_fold_subgr"/>
</dbReference>
<evidence type="ECO:0000256" key="7">
    <source>
        <dbReference type="ARBA" id="ARBA00022840"/>
    </source>
</evidence>
<evidence type="ECO:0000256" key="13">
    <source>
        <dbReference type="PIRSR" id="PIRSR001174-2"/>
    </source>
</evidence>
<reference evidence="19 20" key="1">
    <citation type="submission" date="2016-12" db="EMBL/GenBank/DDBJ databases">
        <title>Isolation and genomic insights into novel planktonic Zetaproteobacteria from stratified waters of the Chesapeake Bay.</title>
        <authorList>
            <person name="McAllister S.M."/>
            <person name="Kato S."/>
            <person name="Chan C.S."/>
            <person name="Chiu B.K."/>
            <person name="Field E.K."/>
        </authorList>
    </citation>
    <scope>NUCLEOTIDE SEQUENCE [LARGE SCALE GENOMIC DNA]</scope>
    <source>
        <strain evidence="19 20">CP-8</strain>
    </source>
</reference>
<feature type="compositionally biased region" description="Basic residues" evidence="16">
    <location>
        <begin position="825"/>
        <end position="837"/>
    </location>
</feature>
<dbReference type="SUPFAM" id="SSF52540">
    <property type="entry name" value="P-loop containing nucleoside triphosphate hydrolases"/>
    <property type="match status" value="1"/>
</dbReference>
<dbReference type="InterPro" id="IPR004815">
    <property type="entry name" value="Lon_bac/euk-typ"/>
</dbReference>
<comment type="induction">
    <text evidence="10">By heat shock.</text>
</comment>
<dbReference type="InterPro" id="IPR015947">
    <property type="entry name" value="PUA-like_sf"/>
</dbReference>
<evidence type="ECO:0000256" key="6">
    <source>
        <dbReference type="ARBA" id="ARBA00022825"/>
    </source>
</evidence>
<dbReference type="FunFam" id="1.20.5.5270:FF:000001">
    <property type="entry name" value="Lon protease homolog, mitochondrial"/>
    <property type="match status" value="1"/>
</dbReference>
<dbReference type="Gene3D" id="1.10.8.60">
    <property type="match status" value="1"/>
</dbReference>
<evidence type="ECO:0000259" key="17">
    <source>
        <dbReference type="PROSITE" id="PS51786"/>
    </source>
</evidence>
<feature type="compositionally biased region" description="Acidic residues" evidence="16">
    <location>
        <begin position="23"/>
        <end position="35"/>
    </location>
</feature>
<dbReference type="GO" id="GO:0006515">
    <property type="term" value="P:protein quality control for misfolded or incompletely synthesized proteins"/>
    <property type="evidence" value="ECO:0007669"/>
    <property type="project" value="UniProtKB-UniRule"/>
</dbReference>
<dbReference type="GO" id="GO:0004252">
    <property type="term" value="F:serine-type endopeptidase activity"/>
    <property type="evidence" value="ECO:0007669"/>
    <property type="project" value="UniProtKB-UniRule"/>
</dbReference>
<dbReference type="PANTHER" id="PTHR43718">
    <property type="entry name" value="LON PROTEASE"/>
    <property type="match status" value="1"/>
</dbReference>
<proteinExistence type="evidence at transcript level"/>
<dbReference type="GO" id="GO:0005524">
    <property type="term" value="F:ATP binding"/>
    <property type="evidence" value="ECO:0007669"/>
    <property type="project" value="UniProtKB-UniRule"/>
</dbReference>
<dbReference type="SUPFAM" id="SSF54211">
    <property type="entry name" value="Ribosomal protein S5 domain 2-like"/>
    <property type="match status" value="1"/>
</dbReference>
<dbReference type="GO" id="GO:0005737">
    <property type="term" value="C:cytoplasm"/>
    <property type="evidence" value="ECO:0007669"/>
    <property type="project" value="UniProtKB-SubCell"/>
</dbReference>
<keyword evidence="2 10" id="KW-0963">Cytoplasm</keyword>
<keyword evidence="20" id="KW-1185">Reference proteome</keyword>
<evidence type="ECO:0000256" key="5">
    <source>
        <dbReference type="ARBA" id="ARBA00022801"/>
    </source>
</evidence>
<dbReference type="HAMAP" id="MF_01973">
    <property type="entry name" value="lon_bact"/>
    <property type="match status" value="1"/>
</dbReference>
<name>A0A2K8LAH5_9PROT</name>
<dbReference type="InterPro" id="IPR003593">
    <property type="entry name" value="AAA+_ATPase"/>
</dbReference>
<dbReference type="PIRSF" id="PIRSF001174">
    <property type="entry name" value="Lon_proteas"/>
    <property type="match status" value="1"/>
</dbReference>
<evidence type="ECO:0000256" key="15">
    <source>
        <dbReference type="RuleBase" id="RU000591"/>
    </source>
</evidence>
<dbReference type="Gene3D" id="2.30.130.40">
    <property type="entry name" value="LON domain-like"/>
    <property type="match status" value="1"/>
</dbReference>
<dbReference type="Gene3D" id="3.40.50.300">
    <property type="entry name" value="P-loop containing nucleotide triphosphate hydrolases"/>
    <property type="match status" value="1"/>
</dbReference>
<comment type="catalytic activity">
    <reaction evidence="9 10 11 14">
        <text>Hydrolysis of proteins in presence of ATP.</text>
        <dbReference type="EC" id="3.4.21.53"/>
    </reaction>
</comment>
<dbReference type="InterPro" id="IPR003959">
    <property type="entry name" value="ATPase_AAA_core"/>
</dbReference>
<evidence type="ECO:0000256" key="11">
    <source>
        <dbReference type="PIRNR" id="PIRNR001174"/>
    </source>
</evidence>
<evidence type="ECO:0000313" key="19">
    <source>
        <dbReference type="EMBL" id="ATX81256.1"/>
    </source>
</evidence>
<dbReference type="PROSITE" id="PS51787">
    <property type="entry name" value="LON_N"/>
    <property type="match status" value="1"/>
</dbReference>
<keyword evidence="8 10" id="KW-0346">Stress response</keyword>
<evidence type="ECO:0000256" key="1">
    <source>
        <dbReference type="ARBA" id="ARBA00004496"/>
    </source>
</evidence>
<dbReference type="Pfam" id="PF00004">
    <property type="entry name" value="AAA"/>
    <property type="match status" value="1"/>
</dbReference>
<feature type="domain" description="Lon proteolytic" evidence="17">
    <location>
        <begin position="640"/>
        <end position="821"/>
    </location>
</feature>
<dbReference type="Gene3D" id="3.30.230.10">
    <property type="match status" value="1"/>
</dbReference>
<dbReference type="InterPro" id="IPR027543">
    <property type="entry name" value="Lon_bac"/>
</dbReference>